<dbReference type="STRING" id="694573.A0A194VAF3"/>
<dbReference type="InterPro" id="IPR052963">
    <property type="entry name" value="Pantetheine_PDE"/>
</dbReference>
<name>A0A194VAF3_CYTMA</name>
<dbReference type="AlphaFoldDB" id="A0A194VAF3"/>
<dbReference type="PANTHER" id="PTHR36492">
    <property type="match status" value="1"/>
</dbReference>
<dbReference type="Gene3D" id="3.60.21.10">
    <property type="match status" value="1"/>
</dbReference>
<dbReference type="InterPro" id="IPR029052">
    <property type="entry name" value="Metallo-depent_PP-like"/>
</dbReference>
<protein>
    <recommendedName>
        <fullName evidence="1">Calcineurin-like phosphoesterase domain-containing protein</fullName>
    </recommendedName>
</protein>
<evidence type="ECO:0000259" key="1">
    <source>
        <dbReference type="Pfam" id="PF00149"/>
    </source>
</evidence>
<feature type="domain" description="Calcineurin-like phosphoesterase" evidence="1">
    <location>
        <begin position="3"/>
        <end position="238"/>
    </location>
</feature>
<accession>A0A194VAF3</accession>
<gene>
    <name evidence="2" type="ORF">VP1G_08198</name>
</gene>
<sequence>MSKLYAIGDLHLSYPANRNAWAELDLHLNDGLILCGDIGEKPEHLELAFSTATKCFKQVFWCPGNHELYTLASSTGDTPLRGEAKYNQCIEIARKYGVLTPEEDFVVWEGDGGPALIAPIFTLYDYTFRPDHLKTKAEALKWAEEADTVATDEFILFSDPYPSREAWCEVLLEKAQRLLEPAANRGLPLIIINHWPLREDLVWIPKAPRFTLWCGTKKTEDWHQKYNAKVVVSGHLHVRRTDWKDGVRFEECSLGYPRQWDDVRKSGKDINLLLREILPGPSKPDGQEIPTQWRRWG</sequence>
<evidence type="ECO:0000313" key="3">
    <source>
        <dbReference type="Proteomes" id="UP000078576"/>
    </source>
</evidence>
<evidence type="ECO:0000313" key="2">
    <source>
        <dbReference type="EMBL" id="KUI61007.1"/>
    </source>
</evidence>
<dbReference type="Proteomes" id="UP000078576">
    <property type="component" value="Unassembled WGS sequence"/>
</dbReference>
<dbReference type="OrthoDB" id="550558at2759"/>
<dbReference type="Pfam" id="PF00149">
    <property type="entry name" value="Metallophos"/>
    <property type="match status" value="1"/>
</dbReference>
<organism evidence="2 3">
    <name type="scientific">Cytospora mali</name>
    <name type="common">Apple Valsa canker fungus</name>
    <name type="synonym">Valsa mali</name>
    <dbReference type="NCBI Taxonomy" id="578113"/>
    <lineage>
        <taxon>Eukaryota</taxon>
        <taxon>Fungi</taxon>
        <taxon>Dikarya</taxon>
        <taxon>Ascomycota</taxon>
        <taxon>Pezizomycotina</taxon>
        <taxon>Sordariomycetes</taxon>
        <taxon>Sordariomycetidae</taxon>
        <taxon>Diaporthales</taxon>
        <taxon>Cytosporaceae</taxon>
        <taxon>Cytospora</taxon>
    </lineage>
</organism>
<dbReference type="GO" id="GO:0016787">
    <property type="term" value="F:hydrolase activity"/>
    <property type="evidence" value="ECO:0007669"/>
    <property type="project" value="InterPro"/>
</dbReference>
<dbReference type="InterPro" id="IPR004843">
    <property type="entry name" value="Calcineurin-like_PHP"/>
</dbReference>
<proteinExistence type="predicted"/>
<reference evidence="3" key="1">
    <citation type="submission" date="2014-12" db="EMBL/GenBank/DDBJ databases">
        <title>Genome Sequence of Valsa Canker Pathogens Uncovers a Specific Adaption of Colonization on Woody Bark.</title>
        <authorList>
            <person name="Yin Z."/>
            <person name="Liu H."/>
            <person name="Gao X."/>
            <person name="Li Z."/>
            <person name="Song N."/>
            <person name="Ke X."/>
            <person name="Dai Q."/>
            <person name="Wu Y."/>
            <person name="Sun Y."/>
            <person name="Xu J.-R."/>
            <person name="Kang Z.K."/>
            <person name="Wang L."/>
            <person name="Huang L."/>
        </authorList>
    </citation>
    <scope>NUCLEOTIDE SEQUENCE [LARGE SCALE GENOMIC DNA]</scope>
    <source>
        <strain evidence="3">SXYL134</strain>
    </source>
</reference>
<keyword evidence="3" id="KW-1185">Reference proteome</keyword>
<dbReference type="SUPFAM" id="SSF56300">
    <property type="entry name" value="Metallo-dependent phosphatases"/>
    <property type="match status" value="1"/>
</dbReference>
<dbReference type="PANTHER" id="PTHR36492:SF2">
    <property type="entry name" value="[ACYL-CARRIER-PROTEIN] PHOSPHODIESTERASE PPTH"/>
    <property type="match status" value="1"/>
</dbReference>
<dbReference type="EMBL" id="KN714764">
    <property type="protein sequence ID" value="KUI61007.1"/>
    <property type="molecule type" value="Genomic_DNA"/>
</dbReference>